<dbReference type="EMBL" id="AZBU02000003">
    <property type="protein sequence ID" value="TKR87498.1"/>
    <property type="molecule type" value="Genomic_DNA"/>
</dbReference>
<accession>A0A4U5NVF4</accession>
<reference evidence="1 2" key="1">
    <citation type="journal article" date="2015" name="Genome Biol.">
        <title>Comparative genomics of Steinernema reveals deeply conserved gene regulatory networks.</title>
        <authorList>
            <person name="Dillman A.R."/>
            <person name="Macchietto M."/>
            <person name="Porter C.F."/>
            <person name="Rogers A."/>
            <person name="Williams B."/>
            <person name="Antoshechkin I."/>
            <person name="Lee M.M."/>
            <person name="Goodwin Z."/>
            <person name="Lu X."/>
            <person name="Lewis E.E."/>
            <person name="Goodrich-Blair H."/>
            <person name="Stock S.P."/>
            <person name="Adams B.J."/>
            <person name="Sternberg P.W."/>
            <person name="Mortazavi A."/>
        </authorList>
    </citation>
    <scope>NUCLEOTIDE SEQUENCE [LARGE SCALE GENOMIC DNA]</scope>
    <source>
        <strain evidence="1 2">ALL</strain>
    </source>
</reference>
<sequence>MLHPASKHRFGSITPFIRANTASRGHDLLFALHPVDQNAVFNLMQTVSNTQTEMIVAENVRKDPQRRDSGGKMGAEKELSCLIRFSVIRSFDCTLSTRSKFDRGPVSRVFTHKTLVLFSSEPKNAEDDLSSLRRGRLGGPVSGEIGRTGQIRVPITGSKLNSKFQSLSCWIRDVTQMIFSGPVHESATQDFACQLNYELDKQRRRRTMIVFVARAPV</sequence>
<dbReference type="AlphaFoldDB" id="A0A4U5NVF4"/>
<evidence type="ECO:0000313" key="1">
    <source>
        <dbReference type="EMBL" id="TKR87498.1"/>
    </source>
</evidence>
<dbReference type="Proteomes" id="UP000298663">
    <property type="component" value="Unassembled WGS sequence"/>
</dbReference>
<organism evidence="1 2">
    <name type="scientific">Steinernema carpocapsae</name>
    <name type="common">Entomopathogenic nematode</name>
    <dbReference type="NCBI Taxonomy" id="34508"/>
    <lineage>
        <taxon>Eukaryota</taxon>
        <taxon>Metazoa</taxon>
        <taxon>Ecdysozoa</taxon>
        <taxon>Nematoda</taxon>
        <taxon>Chromadorea</taxon>
        <taxon>Rhabditida</taxon>
        <taxon>Tylenchina</taxon>
        <taxon>Panagrolaimomorpha</taxon>
        <taxon>Strongyloidoidea</taxon>
        <taxon>Steinernematidae</taxon>
        <taxon>Steinernema</taxon>
    </lineage>
</organism>
<evidence type="ECO:0000313" key="2">
    <source>
        <dbReference type="Proteomes" id="UP000298663"/>
    </source>
</evidence>
<protein>
    <submittedName>
        <fullName evidence="1">Uncharacterized protein</fullName>
    </submittedName>
</protein>
<name>A0A4U5NVF4_STECR</name>
<keyword evidence="2" id="KW-1185">Reference proteome</keyword>
<comment type="caution">
    <text evidence="1">The sequence shown here is derived from an EMBL/GenBank/DDBJ whole genome shotgun (WGS) entry which is preliminary data.</text>
</comment>
<proteinExistence type="predicted"/>
<gene>
    <name evidence="1" type="ORF">L596_011887</name>
</gene>
<reference evidence="1 2" key="2">
    <citation type="journal article" date="2019" name="G3 (Bethesda)">
        <title>Hybrid Assembly of the Genome of the Entomopathogenic Nematode Steinernema carpocapsae Identifies the X-Chromosome.</title>
        <authorList>
            <person name="Serra L."/>
            <person name="Macchietto M."/>
            <person name="Macias-Munoz A."/>
            <person name="McGill C.J."/>
            <person name="Rodriguez I.M."/>
            <person name="Rodriguez B."/>
            <person name="Murad R."/>
            <person name="Mortazavi A."/>
        </authorList>
    </citation>
    <scope>NUCLEOTIDE SEQUENCE [LARGE SCALE GENOMIC DNA]</scope>
    <source>
        <strain evidence="1 2">ALL</strain>
    </source>
</reference>